<dbReference type="InterPro" id="IPR032308">
    <property type="entry name" value="TDBD"/>
</dbReference>
<dbReference type="AlphaFoldDB" id="A0A072VAV3"/>
<comment type="subcellular location">
    <subcellularLocation>
        <location evidence="1">Nucleus</location>
    </subcellularLocation>
</comment>
<gene>
    <name evidence="5" type="ordered locus">MTR_2g084345</name>
</gene>
<accession>A0A072VAV3</accession>
<evidence type="ECO:0000259" key="4">
    <source>
        <dbReference type="Pfam" id="PF16135"/>
    </source>
</evidence>
<feature type="region of interest" description="Disordered" evidence="3">
    <location>
        <begin position="268"/>
        <end position="304"/>
    </location>
</feature>
<feature type="compositionally biased region" description="Low complexity" evidence="3">
    <location>
        <begin position="272"/>
        <end position="285"/>
    </location>
</feature>
<dbReference type="EMBL" id="CM001218">
    <property type="protein sequence ID" value="KEH38882.1"/>
    <property type="molecule type" value="Genomic_DNA"/>
</dbReference>
<keyword evidence="7" id="KW-1185">Reference proteome</keyword>
<proteinExistence type="predicted"/>
<protein>
    <recommendedName>
        <fullName evidence="4">Tify domain-containing protein</fullName>
    </recommendedName>
</protein>
<evidence type="ECO:0000256" key="3">
    <source>
        <dbReference type="SAM" id="MobiDB-lite"/>
    </source>
</evidence>
<dbReference type="HOGENOM" id="CLU_916355_0_0_1"/>
<keyword evidence="2" id="KW-0539">Nucleus</keyword>
<reference evidence="5 7" key="2">
    <citation type="journal article" date="2014" name="BMC Genomics">
        <title>An improved genome release (version Mt4.0) for the model legume Medicago truncatula.</title>
        <authorList>
            <person name="Tang H."/>
            <person name="Krishnakumar V."/>
            <person name="Bidwell S."/>
            <person name="Rosen B."/>
            <person name="Chan A."/>
            <person name="Zhou S."/>
            <person name="Gentzbittel L."/>
            <person name="Childs K.L."/>
            <person name="Yandell M."/>
            <person name="Gundlach H."/>
            <person name="Mayer K.F."/>
            <person name="Schwartz D.C."/>
            <person name="Town C.D."/>
        </authorList>
    </citation>
    <scope>GENOME REANNOTATION</scope>
    <source>
        <strain evidence="5">A17</strain>
        <strain evidence="6 7">cv. Jemalong A17</strain>
    </source>
</reference>
<evidence type="ECO:0000313" key="7">
    <source>
        <dbReference type="Proteomes" id="UP000002051"/>
    </source>
</evidence>
<dbReference type="PANTHER" id="PTHR47025:SF2">
    <property type="entry name" value="AUTOIMMUNE REGULATOR"/>
    <property type="match status" value="1"/>
</dbReference>
<dbReference type="GO" id="GO:0005634">
    <property type="term" value="C:nucleus"/>
    <property type="evidence" value="ECO:0000318"/>
    <property type="project" value="GO_Central"/>
</dbReference>
<dbReference type="SUPFAM" id="SSF117856">
    <property type="entry name" value="AF0104/ALDC/Ptd012-like"/>
    <property type="match status" value="1"/>
</dbReference>
<dbReference type="Pfam" id="PF16135">
    <property type="entry name" value="TDBD"/>
    <property type="match status" value="1"/>
</dbReference>
<dbReference type="PANTHER" id="PTHR47025">
    <property type="entry name" value="AUTOIMMUNE REGULATOR"/>
    <property type="match status" value="1"/>
</dbReference>
<dbReference type="Proteomes" id="UP000002051">
    <property type="component" value="Chromosome 2"/>
</dbReference>
<evidence type="ECO:0000256" key="1">
    <source>
        <dbReference type="ARBA" id="ARBA00004123"/>
    </source>
</evidence>
<dbReference type="EnsemblPlants" id="KEH38882">
    <property type="protein sequence ID" value="KEH38882"/>
    <property type="gene ID" value="MTR_2g084345"/>
</dbReference>
<dbReference type="STRING" id="3880.A0A072VAV3"/>
<reference evidence="6" key="3">
    <citation type="submission" date="2015-04" db="UniProtKB">
        <authorList>
            <consortium name="EnsemblPlants"/>
        </authorList>
    </citation>
    <scope>IDENTIFICATION</scope>
    <source>
        <strain evidence="6">cv. Jemalong A17</strain>
    </source>
</reference>
<organism evidence="5 7">
    <name type="scientific">Medicago truncatula</name>
    <name type="common">Barrel medic</name>
    <name type="synonym">Medicago tribuloides</name>
    <dbReference type="NCBI Taxonomy" id="3880"/>
    <lineage>
        <taxon>Eukaryota</taxon>
        <taxon>Viridiplantae</taxon>
        <taxon>Streptophyta</taxon>
        <taxon>Embryophyta</taxon>
        <taxon>Tracheophyta</taxon>
        <taxon>Spermatophyta</taxon>
        <taxon>Magnoliopsida</taxon>
        <taxon>eudicotyledons</taxon>
        <taxon>Gunneridae</taxon>
        <taxon>Pentapetalae</taxon>
        <taxon>rosids</taxon>
        <taxon>fabids</taxon>
        <taxon>Fabales</taxon>
        <taxon>Fabaceae</taxon>
        <taxon>Papilionoideae</taxon>
        <taxon>50 kb inversion clade</taxon>
        <taxon>NPAAA clade</taxon>
        <taxon>Hologalegina</taxon>
        <taxon>IRL clade</taxon>
        <taxon>Trifolieae</taxon>
        <taxon>Medicago</taxon>
    </lineage>
</organism>
<name>A0A072VAV3_MEDTR</name>
<feature type="domain" description="Tify" evidence="4">
    <location>
        <begin position="80"/>
        <end position="124"/>
    </location>
</feature>
<evidence type="ECO:0000313" key="5">
    <source>
        <dbReference type="EMBL" id="KEH38882.1"/>
    </source>
</evidence>
<evidence type="ECO:0000313" key="6">
    <source>
        <dbReference type="EnsemblPlants" id="KEH38882"/>
    </source>
</evidence>
<sequence length="304" mass="33329">MVVPKSSNTNMVRETSATNMIPKALNNGMKQSASRGKSRGKITRKDLRLHKLVFEEDLLLDGAEVAYYSHGKKLLEGYKKGYGIFCNCCNEVVSASKFEAHAGWSSRRKPYQHIYTSNGVSLHELSLSQSKDRRFSFFFWYPDRRFSANDNNDLYTTNLSQGEDVVDALYRLSEAFHHHRLVSIDSVSGYVSDVLFHDQDGSHAHTGVFEITSLSLQCLADEDGHQCQNKATCSVLLTDDKGNTFEITGVNSLIANGPIEIIAELEKEKSAGESSSSAAAAAAAGDGNLNPTTTTTGAANDQDK</sequence>
<dbReference type="GO" id="GO:0045944">
    <property type="term" value="P:positive regulation of transcription by RNA polymerase II"/>
    <property type="evidence" value="ECO:0000318"/>
    <property type="project" value="GO_Central"/>
</dbReference>
<feature type="compositionally biased region" description="Polar residues" evidence="3">
    <location>
        <begin position="289"/>
        <end position="304"/>
    </location>
</feature>
<dbReference type="GO" id="GO:0000977">
    <property type="term" value="F:RNA polymerase II transcription regulatory region sequence-specific DNA binding"/>
    <property type="evidence" value="ECO:0000318"/>
    <property type="project" value="GO_Central"/>
</dbReference>
<reference evidence="5 7" key="1">
    <citation type="journal article" date="2011" name="Nature">
        <title>The Medicago genome provides insight into the evolution of rhizobial symbioses.</title>
        <authorList>
            <person name="Young N.D."/>
            <person name="Debelle F."/>
            <person name="Oldroyd G.E."/>
            <person name="Geurts R."/>
            <person name="Cannon S.B."/>
            <person name="Udvardi M.K."/>
            <person name="Benedito V.A."/>
            <person name="Mayer K.F."/>
            <person name="Gouzy J."/>
            <person name="Schoof H."/>
            <person name="Van de Peer Y."/>
            <person name="Proost S."/>
            <person name="Cook D.R."/>
            <person name="Meyers B.C."/>
            <person name="Spannagl M."/>
            <person name="Cheung F."/>
            <person name="De Mita S."/>
            <person name="Krishnakumar V."/>
            <person name="Gundlach H."/>
            <person name="Zhou S."/>
            <person name="Mudge J."/>
            <person name="Bharti A.K."/>
            <person name="Murray J.D."/>
            <person name="Naoumkina M.A."/>
            <person name="Rosen B."/>
            <person name="Silverstein K.A."/>
            <person name="Tang H."/>
            <person name="Rombauts S."/>
            <person name="Zhao P.X."/>
            <person name="Zhou P."/>
            <person name="Barbe V."/>
            <person name="Bardou P."/>
            <person name="Bechner M."/>
            <person name="Bellec A."/>
            <person name="Berger A."/>
            <person name="Berges H."/>
            <person name="Bidwell S."/>
            <person name="Bisseling T."/>
            <person name="Choisne N."/>
            <person name="Couloux A."/>
            <person name="Denny R."/>
            <person name="Deshpande S."/>
            <person name="Dai X."/>
            <person name="Doyle J.J."/>
            <person name="Dudez A.M."/>
            <person name="Farmer A.D."/>
            <person name="Fouteau S."/>
            <person name="Franken C."/>
            <person name="Gibelin C."/>
            <person name="Gish J."/>
            <person name="Goldstein S."/>
            <person name="Gonzalez A.J."/>
            <person name="Green P.J."/>
            <person name="Hallab A."/>
            <person name="Hartog M."/>
            <person name="Hua A."/>
            <person name="Humphray S.J."/>
            <person name="Jeong D.H."/>
            <person name="Jing Y."/>
            <person name="Jocker A."/>
            <person name="Kenton S.M."/>
            <person name="Kim D.J."/>
            <person name="Klee K."/>
            <person name="Lai H."/>
            <person name="Lang C."/>
            <person name="Lin S."/>
            <person name="Macmil S.L."/>
            <person name="Magdelenat G."/>
            <person name="Matthews L."/>
            <person name="McCorrison J."/>
            <person name="Monaghan E.L."/>
            <person name="Mun J.H."/>
            <person name="Najar F.Z."/>
            <person name="Nicholson C."/>
            <person name="Noirot C."/>
            <person name="O'Bleness M."/>
            <person name="Paule C.R."/>
            <person name="Poulain J."/>
            <person name="Prion F."/>
            <person name="Qin B."/>
            <person name="Qu C."/>
            <person name="Retzel E.F."/>
            <person name="Riddle C."/>
            <person name="Sallet E."/>
            <person name="Samain S."/>
            <person name="Samson N."/>
            <person name="Sanders I."/>
            <person name="Saurat O."/>
            <person name="Scarpelli C."/>
            <person name="Schiex T."/>
            <person name="Segurens B."/>
            <person name="Severin A.J."/>
            <person name="Sherrier D.J."/>
            <person name="Shi R."/>
            <person name="Sims S."/>
            <person name="Singer S.R."/>
            <person name="Sinharoy S."/>
            <person name="Sterck L."/>
            <person name="Viollet A."/>
            <person name="Wang B.B."/>
            <person name="Wang K."/>
            <person name="Wang M."/>
            <person name="Wang X."/>
            <person name="Warfsmann J."/>
            <person name="Weissenbach J."/>
            <person name="White D.D."/>
            <person name="White J.D."/>
            <person name="Wiley G.B."/>
            <person name="Wincker P."/>
            <person name="Xing Y."/>
            <person name="Yang L."/>
            <person name="Yao Z."/>
            <person name="Ying F."/>
            <person name="Zhai J."/>
            <person name="Zhou L."/>
            <person name="Zuber A."/>
            <person name="Denarie J."/>
            <person name="Dixon R.A."/>
            <person name="May G.D."/>
            <person name="Schwartz D.C."/>
            <person name="Rogers J."/>
            <person name="Quetier F."/>
            <person name="Town C.D."/>
            <person name="Roe B.A."/>
        </authorList>
    </citation>
    <scope>NUCLEOTIDE SEQUENCE [LARGE SCALE GENOMIC DNA]</scope>
    <source>
        <strain evidence="5">A17</strain>
        <strain evidence="6 7">cv. Jemalong A17</strain>
    </source>
</reference>
<dbReference type="GO" id="GO:0042393">
    <property type="term" value="F:histone binding"/>
    <property type="evidence" value="ECO:0000318"/>
    <property type="project" value="GO_Central"/>
</dbReference>
<evidence type="ECO:0000256" key="2">
    <source>
        <dbReference type="ARBA" id="ARBA00023242"/>
    </source>
</evidence>
<dbReference type="GO" id="GO:0003682">
    <property type="term" value="F:chromatin binding"/>
    <property type="evidence" value="ECO:0000318"/>
    <property type="project" value="GO_Central"/>
</dbReference>